<sequence length="208" mass="24138">MLQIQIEVIRLFTESDFEIFDDPTLSGRMAGIRARIDPKFEALAPKVIKGLSLAQAIYPHIAKHLRRHKNPPMNTWIAFSTNPRGYKMMPHLMIGFWDDRLFVWLATLAEAKERQKMIARWEALLPKLTELSGNYQISPNHTAKSYRDLTPAGLIAQLNHYRRVQQADFMVGKQWFRGDNIFLQPAQVQSELLRVSIELRPIFAELIK</sequence>
<organism evidence="1 2">
    <name type="scientific">Secundilactobacillus folii</name>
    <dbReference type="NCBI Taxonomy" id="2678357"/>
    <lineage>
        <taxon>Bacteria</taxon>
        <taxon>Bacillati</taxon>
        <taxon>Bacillota</taxon>
        <taxon>Bacilli</taxon>
        <taxon>Lactobacillales</taxon>
        <taxon>Lactobacillaceae</taxon>
        <taxon>Secundilactobacillus</taxon>
    </lineage>
</organism>
<protein>
    <submittedName>
        <fullName evidence="1">DUF1054 family protein</fullName>
    </submittedName>
</protein>
<name>A0A7X2XWL2_9LACO</name>
<dbReference type="Pfam" id="PF06335">
    <property type="entry name" value="DUF1054"/>
    <property type="match status" value="1"/>
</dbReference>
<accession>A0A7X2XWL2</accession>
<gene>
    <name evidence="1" type="ORF">GM612_10285</name>
</gene>
<proteinExistence type="predicted"/>
<evidence type="ECO:0000313" key="2">
    <source>
        <dbReference type="Proteomes" id="UP000466388"/>
    </source>
</evidence>
<comment type="caution">
    <text evidence="1">The sequence shown here is derived from an EMBL/GenBank/DDBJ whole genome shotgun (WGS) entry which is preliminary data.</text>
</comment>
<keyword evidence="2" id="KW-1185">Reference proteome</keyword>
<evidence type="ECO:0000313" key="1">
    <source>
        <dbReference type="EMBL" id="MTV83014.1"/>
    </source>
</evidence>
<dbReference type="EMBL" id="WNJO01000014">
    <property type="protein sequence ID" value="MTV83014.1"/>
    <property type="molecule type" value="Genomic_DNA"/>
</dbReference>
<dbReference type="InterPro" id="IPR009403">
    <property type="entry name" value="UPF0637"/>
</dbReference>
<dbReference type="InterPro" id="IPR053707">
    <property type="entry name" value="UPF0637_domain_sf"/>
</dbReference>
<dbReference type="Gene3D" id="3.30.930.20">
    <property type="entry name" value="Protein of unknown function DUF1054"/>
    <property type="match status" value="1"/>
</dbReference>
<dbReference type="SUPFAM" id="SSF142913">
    <property type="entry name" value="YktB/PF0168-like"/>
    <property type="match status" value="1"/>
</dbReference>
<dbReference type="AlphaFoldDB" id="A0A7X2XWL2"/>
<reference evidence="1 2" key="1">
    <citation type="submission" date="2019-11" db="EMBL/GenBank/DDBJ databases">
        <title>Lactobacillus sp. nov. CRM56-3, isolated from fermented tea leaves.</title>
        <authorList>
            <person name="Phuengjayaem S."/>
            <person name="Tanasupawat S."/>
        </authorList>
    </citation>
    <scope>NUCLEOTIDE SEQUENCE [LARGE SCALE GENOMIC DNA]</scope>
    <source>
        <strain evidence="1 2">CRM56-3</strain>
    </source>
</reference>
<dbReference type="Proteomes" id="UP000466388">
    <property type="component" value="Unassembled WGS sequence"/>
</dbReference>